<comment type="subcellular location">
    <subcellularLocation>
        <location evidence="1">Membrane</location>
        <topology evidence="1">Multi-pass membrane protein</topology>
    </subcellularLocation>
</comment>
<feature type="transmembrane region" description="Helical" evidence="6">
    <location>
        <begin position="417"/>
        <end position="438"/>
    </location>
</feature>
<feature type="transmembrane region" description="Helical" evidence="6">
    <location>
        <begin position="86"/>
        <end position="110"/>
    </location>
</feature>
<feature type="transmembrane region" description="Helical" evidence="6">
    <location>
        <begin position="131"/>
        <end position="154"/>
    </location>
</feature>
<accession>A0A4Z1GS68</accession>
<evidence type="ECO:0000313" key="7">
    <source>
        <dbReference type="EMBL" id="TGO39756.1"/>
    </source>
</evidence>
<keyword evidence="2" id="KW-0813">Transport</keyword>
<feature type="transmembrane region" description="Helical" evidence="6">
    <location>
        <begin position="208"/>
        <end position="227"/>
    </location>
</feature>
<evidence type="ECO:0008006" key="9">
    <source>
        <dbReference type="Google" id="ProtNLM"/>
    </source>
</evidence>
<evidence type="ECO:0000313" key="8">
    <source>
        <dbReference type="Proteomes" id="UP000297814"/>
    </source>
</evidence>
<evidence type="ECO:0000256" key="1">
    <source>
        <dbReference type="ARBA" id="ARBA00004141"/>
    </source>
</evidence>
<sequence>MTTHKRNDEVEAVELGAVHDKNLTRHDSAESRDRDELIRLGKKPVLKRNFAFMSILGFSCTILITWEGSLTVFINGLQNGGPAGIIYGFIFVWIGNLSVFSTLSELVSMAPTSGGQYHWVSMLAPPRFSKFLSYITGWLTVTGWQGLVASGGYLTGTIVQGLIVLTVPSYAASETSWQGTLLYWAAIFFAVFINAVVSNLLPKFEGLILVLHILGFFSILIPLVVLAPHDSAKDVFTGWLNEGNWSSQGLSFFVGLIGNVFAFLGADGAFHMSEEIRNPSLVVPRSIILSVILNGSMGFAMIIAILFCLGDIDAALSTDTGYPFIEIFFQATRSVSGSATMASLVAVLGLCATVGSLASTSRMLWSFARDHGVPGWRTISKVDNRTKIPLWSIAITCVVSCLLALINIGSATVFNDVVSLSVAGLYSSYLICAVLLLYRRLTGGFQKLTDISDGPALVNTTGAQLVWGPWHVPGVFGIINNTFAILYLTIILFFSFWPSALPVTTANMNYSSLVTGAVMIFSIIYYVIRGRHEWNGPVVEVHL</sequence>
<gene>
    <name evidence="7" type="ORF">BHYA_0048g00210</name>
</gene>
<feature type="transmembrane region" description="Helical" evidence="6">
    <location>
        <begin position="509"/>
        <end position="528"/>
    </location>
</feature>
<keyword evidence="3 6" id="KW-0812">Transmembrane</keyword>
<name>A0A4Z1GS68_9HELO</name>
<dbReference type="EMBL" id="PQXK01000048">
    <property type="protein sequence ID" value="TGO39756.1"/>
    <property type="molecule type" value="Genomic_DNA"/>
</dbReference>
<evidence type="ECO:0000256" key="4">
    <source>
        <dbReference type="ARBA" id="ARBA00022989"/>
    </source>
</evidence>
<evidence type="ECO:0000256" key="5">
    <source>
        <dbReference type="ARBA" id="ARBA00023136"/>
    </source>
</evidence>
<protein>
    <recommendedName>
        <fullName evidence="9">Amino acid permease/ SLC12A domain-containing protein</fullName>
    </recommendedName>
</protein>
<dbReference type="PIRSF" id="PIRSF006060">
    <property type="entry name" value="AA_transporter"/>
    <property type="match status" value="1"/>
</dbReference>
<feature type="transmembrane region" description="Helical" evidence="6">
    <location>
        <begin position="388"/>
        <end position="411"/>
    </location>
</feature>
<evidence type="ECO:0000256" key="2">
    <source>
        <dbReference type="ARBA" id="ARBA00022448"/>
    </source>
</evidence>
<dbReference type="AlphaFoldDB" id="A0A4Z1GS68"/>
<feature type="transmembrane region" description="Helical" evidence="6">
    <location>
        <begin position="49"/>
        <end position="66"/>
    </location>
</feature>
<evidence type="ECO:0000256" key="3">
    <source>
        <dbReference type="ARBA" id="ARBA00022692"/>
    </source>
</evidence>
<keyword evidence="5 6" id="KW-0472">Membrane</keyword>
<keyword evidence="4 6" id="KW-1133">Transmembrane helix</keyword>
<keyword evidence="8" id="KW-1185">Reference proteome</keyword>
<comment type="caution">
    <text evidence="7">The sequence shown here is derived from an EMBL/GenBank/DDBJ whole genome shotgun (WGS) entry which is preliminary data.</text>
</comment>
<feature type="transmembrane region" description="Helical" evidence="6">
    <location>
        <begin position="287"/>
        <end position="307"/>
    </location>
</feature>
<dbReference type="Pfam" id="PF13520">
    <property type="entry name" value="AA_permease_2"/>
    <property type="match status" value="1"/>
</dbReference>
<dbReference type="PANTHER" id="PTHR45649">
    <property type="entry name" value="AMINO-ACID PERMEASE BAT1"/>
    <property type="match status" value="1"/>
</dbReference>
<feature type="transmembrane region" description="Helical" evidence="6">
    <location>
        <begin position="475"/>
        <end position="497"/>
    </location>
</feature>
<evidence type="ECO:0000256" key="6">
    <source>
        <dbReference type="SAM" id="Phobius"/>
    </source>
</evidence>
<reference evidence="7 8" key="1">
    <citation type="submission" date="2017-12" db="EMBL/GenBank/DDBJ databases">
        <title>Comparative genomics of Botrytis spp.</title>
        <authorList>
            <person name="Valero-Jimenez C.A."/>
            <person name="Tapia P."/>
            <person name="Veloso J."/>
            <person name="Silva-Moreno E."/>
            <person name="Staats M."/>
            <person name="Valdes J.H."/>
            <person name="Van Kan J.A.L."/>
        </authorList>
    </citation>
    <scope>NUCLEOTIDE SEQUENCE [LARGE SCALE GENOMIC DNA]</scope>
    <source>
        <strain evidence="7 8">Bh0001</strain>
    </source>
</reference>
<feature type="transmembrane region" description="Helical" evidence="6">
    <location>
        <begin position="344"/>
        <end position="367"/>
    </location>
</feature>
<feature type="transmembrane region" description="Helical" evidence="6">
    <location>
        <begin position="181"/>
        <end position="201"/>
    </location>
</feature>
<organism evidence="7 8">
    <name type="scientific">Botrytis hyacinthi</name>
    <dbReference type="NCBI Taxonomy" id="278943"/>
    <lineage>
        <taxon>Eukaryota</taxon>
        <taxon>Fungi</taxon>
        <taxon>Dikarya</taxon>
        <taxon>Ascomycota</taxon>
        <taxon>Pezizomycotina</taxon>
        <taxon>Leotiomycetes</taxon>
        <taxon>Helotiales</taxon>
        <taxon>Sclerotiniaceae</taxon>
        <taxon>Botrytis</taxon>
    </lineage>
</organism>
<dbReference type="Gene3D" id="1.20.1740.10">
    <property type="entry name" value="Amino acid/polyamine transporter I"/>
    <property type="match status" value="1"/>
</dbReference>
<dbReference type="PANTHER" id="PTHR45649:SF1">
    <property type="entry name" value="TRANSPORTER, PUTATIVE (EUROFUNG)-RELATED"/>
    <property type="match status" value="1"/>
</dbReference>
<proteinExistence type="predicted"/>
<dbReference type="GO" id="GO:0016020">
    <property type="term" value="C:membrane"/>
    <property type="evidence" value="ECO:0007669"/>
    <property type="project" value="UniProtKB-SubCell"/>
</dbReference>
<dbReference type="Proteomes" id="UP000297814">
    <property type="component" value="Unassembled WGS sequence"/>
</dbReference>
<dbReference type="GO" id="GO:0022857">
    <property type="term" value="F:transmembrane transporter activity"/>
    <property type="evidence" value="ECO:0007669"/>
    <property type="project" value="InterPro"/>
</dbReference>
<feature type="transmembrane region" description="Helical" evidence="6">
    <location>
        <begin position="247"/>
        <end position="266"/>
    </location>
</feature>
<dbReference type="InterPro" id="IPR002293">
    <property type="entry name" value="AA/rel_permease1"/>
</dbReference>